<sequence>MTEIFPICNPSISILRRLADWFGRVNIVPKDIFSFVSFRSKQMFMYAAFFLIVVWLLAKTLLVLFGKKPFLLRIEGFSDVAIDVSILGFALFSLIRKERPIVSLMIMAYCLILIFK</sequence>
<evidence type="ECO:0000313" key="3">
    <source>
        <dbReference type="Proteomes" id="UP001177120"/>
    </source>
</evidence>
<dbReference type="EMBL" id="JAFHAP010000009">
    <property type="protein sequence ID" value="MBN2909955.1"/>
    <property type="molecule type" value="Genomic_DNA"/>
</dbReference>
<comment type="caution">
    <text evidence="2">The sequence shown here is derived from an EMBL/GenBank/DDBJ whole genome shotgun (WGS) entry which is preliminary data.</text>
</comment>
<accession>A0ABS2WK74</accession>
<keyword evidence="1" id="KW-0472">Membrane</keyword>
<keyword evidence="3" id="KW-1185">Reference proteome</keyword>
<dbReference type="Proteomes" id="UP001177120">
    <property type="component" value="Unassembled WGS sequence"/>
</dbReference>
<evidence type="ECO:0000256" key="1">
    <source>
        <dbReference type="SAM" id="Phobius"/>
    </source>
</evidence>
<dbReference type="RefSeq" id="WP_205495459.1">
    <property type="nucleotide sequence ID" value="NZ_JAFHAP010000009.1"/>
</dbReference>
<reference evidence="2" key="1">
    <citation type="journal article" date="2024" name="Int. J. Syst. Evol. Microbiol.">
        <title>Polycladomyces zharkentensis sp. nov., a novel thermophilic cellulose- and starch-degrading member of the Bacillota from a geothermal aquifer in Kazakhstan.</title>
        <authorList>
            <person name="Mashzhan A."/>
            <person name="Kistaubayeva A."/>
            <person name="Javier-Lopez R."/>
            <person name="Bissenova U."/>
            <person name="Bissenbay A."/>
            <person name="Birkeland N.K."/>
        </authorList>
    </citation>
    <scope>NUCLEOTIDE SEQUENCE</scope>
    <source>
        <strain evidence="2">ZKZ2T</strain>
    </source>
</reference>
<keyword evidence="1" id="KW-1133">Transmembrane helix</keyword>
<protein>
    <submittedName>
        <fullName evidence="2">Uncharacterized protein</fullName>
    </submittedName>
</protein>
<organism evidence="2 3">
    <name type="scientific">Polycladomyces zharkentensis</name>
    <dbReference type="NCBI Taxonomy" id="2807616"/>
    <lineage>
        <taxon>Bacteria</taxon>
        <taxon>Bacillati</taxon>
        <taxon>Bacillota</taxon>
        <taxon>Bacilli</taxon>
        <taxon>Bacillales</taxon>
        <taxon>Thermoactinomycetaceae</taxon>
        <taxon>Polycladomyces</taxon>
    </lineage>
</organism>
<gene>
    <name evidence="2" type="ORF">JQC72_10555</name>
</gene>
<proteinExistence type="predicted"/>
<feature type="transmembrane region" description="Helical" evidence="1">
    <location>
        <begin position="43"/>
        <end position="65"/>
    </location>
</feature>
<evidence type="ECO:0000313" key="2">
    <source>
        <dbReference type="EMBL" id="MBN2909955.1"/>
    </source>
</evidence>
<feature type="transmembrane region" description="Helical" evidence="1">
    <location>
        <begin position="100"/>
        <end position="115"/>
    </location>
</feature>
<feature type="transmembrane region" description="Helical" evidence="1">
    <location>
        <begin position="77"/>
        <end position="94"/>
    </location>
</feature>
<keyword evidence="1" id="KW-0812">Transmembrane</keyword>
<name>A0ABS2WK74_9BACL</name>